<reference evidence="2 3" key="1">
    <citation type="journal article" date="2017" name="PLoS Biol.">
        <title>The sea cucumber genome provides insights into morphological evolution and visceral regeneration.</title>
        <authorList>
            <person name="Zhang X."/>
            <person name="Sun L."/>
            <person name="Yuan J."/>
            <person name="Sun Y."/>
            <person name="Gao Y."/>
            <person name="Zhang L."/>
            <person name="Li S."/>
            <person name="Dai H."/>
            <person name="Hamel J.F."/>
            <person name="Liu C."/>
            <person name="Yu Y."/>
            <person name="Liu S."/>
            <person name="Lin W."/>
            <person name="Guo K."/>
            <person name="Jin S."/>
            <person name="Xu P."/>
            <person name="Storey K.B."/>
            <person name="Huan P."/>
            <person name="Zhang T."/>
            <person name="Zhou Y."/>
            <person name="Zhang J."/>
            <person name="Lin C."/>
            <person name="Li X."/>
            <person name="Xing L."/>
            <person name="Huo D."/>
            <person name="Sun M."/>
            <person name="Wang L."/>
            <person name="Mercier A."/>
            <person name="Li F."/>
            <person name="Yang H."/>
            <person name="Xiang J."/>
        </authorList>
    </citation>
    <scope>NUCLEOTIDE SEQUENCE [LARGE SCALE GENOMIC DNA]</scope>
    <source>
        <strain evidence="2">Shaxun</strain>
        <tissue evidence="2">Muscle</tissue>
    </source>
</reference>
<dbReference type="EMBL" id="MRZV01000040">
    <property type="protein sequence ID" value="PIK61105.1"/>
    <property type="molecule type" value="Genomic_DNA"/>
</dbReference>
<organism evidence="2 3">
    <name type="scientific">Stichopus japonicus</name>
    <name type="common">Sea cucumber</name>
    <dbReference type="NCBI Taxonomy" id="307972"/>
    <lineage>
        <taxon>Eukaryota</taxon>
        <taxon>Metazoa</taxon>
        <taxon>Echinodermata</taxon>
        <taxon>Eleutherozoa</taxon>
        <taxon>Echinozoa</taxon>
        <taxon>Holothuroidea</taxon>
        <taxon>Aspidochirotacea</taxon>
        <taxon>Aspidochirotida</taxon>
        <taxon>Stichopodidae</taxon>
        <taxon>Apostichopus</taxon>
    </lineage>
</organism>
<proteinExistence type="predicted"/>
<evidence type="ECO:0000256" key="1">
    <source>
        <dbReference type="SAM" id="MobiDB-lite"/>
    </source>
</evidence>
<dbReference type="PANTHER" id="PTHR31513">
    <property type="entry name" value="EPHRIN TYPE-B RECEPTOR"/>
    <property type="match status" value="1"/>
</dbReference>
<keyword evidence="3" id="KW-1185">Reference proteome</keyword>
<accession>A0A2G8LLJ8</accession>
<evidence type="ECO:0000313" key="2">
    <source>
        <dbReference type="EMBL" id="PIK61105.1"/>
    </source>
</evidence>
<dbReference type="AlphaFoldDB" id="A0A2G8LLJ8"/>
<feature type="compositionally biased region" description="Gly residues" evidence="1">
    <location>
        <begin position="328"/>
        <end position="354"/>
    </location>
</feature>
<gene>
    <name evidence="2" type="ORF">BSL78_01930</name>
</gene>
<sequence>MGSQGGATSSGAAGPRGGGVIRLKVGAVLQLDGTLDATGLSGTSGAGGGSGGSIWVTTDHFRGHGVMSSSGGQGSGGGGAGGRIAVHIEDKDEFRGDLLALGGSGTSGNYGGTGTVYVEEIKNGETFTRLYLNNQYADPPIPFILNERNPRIDVKSRPDHNQADYAFEEVTLQGEANQKFFIEYTVSEGRRSTPPVNFELNINGSVYLPADFRTKGNRDEPFVWNGLVIGVFNFTVPEGKMLNLGEECSNGQINDGSFISPPTKGTLQLDLLELRASSRLTYPTNLQFKLGELLMRYASVIEAETVHVKSSFIFVEGDAVIDTSGRGPDSGSGDQPGGVIDGTPGTGTGAGHGGFGGGTDVLGFTTGTSYGSYVMPTHSGSSGGGDYSGAGGSTMRIEDMDIFLPMGRWIWSWLWGAGGRIAVHVGWRREFSGIYEAFGGLGGPNNGEDNGGNAAGGTVYYTDTNQGLNHRKALPSNTSEISYEDGFTKLLLDNDNRNHALPTVIENDEGTATYEIDEVEINNHVVLWLHEKDARLTVHKFIGDRTGLLHMRYTQVMYCEVVESMSGITVAPVSYKIDAGTEVVFPSTLFILGTRSHIDGLITGVMDVYFAEGADTIFTSTSQTLW</sequence>
<comment type="caution">
    <text evidence="2">The sequence shown here is derived from an EMBL/GenBank/DDBJ whole genome shotgun (WGS) entry which is preliminary data.</text>
</comment>
<dbReference type="PANTHER" id="PTHR31513:SF2">
    <property type="entry name" value="MRAZ"/>
    <property type="match status" value="1"/>
</dbReference>
<dbReference type="Proteomes" id="UP000230750">
    <property type="component" value="Unassembled WGS sequence"/>
</dbReference>
<evidence type="ECO:0000313" key="3">
    <source>
        <dbReference type="Proteomes" id="UP000230750"/>
    </source>
</evidence>
<name>A0A2G8LLJ8_STIJA</name>
<feature type="region of interest" description="Disordered" evidence="1">
    <location>
        <begin position="324"/>
        <end position="354"/>
    </location>
</feature>
<evidence type="ECO:0008006" key="4">
    <source>
        <dbReference type="Google" id="ProtNLM"/>
    </source>
</evidence>
<protein>
    <recommendedName>
        <fullName evidence="4">Tenascin-X</fullName>
    </recommendedName>
</protein>